<proteinExistence type="predicted"/>
<gene>
    <name evidence="2" type="ORF">FHS32_000530</name>
</gene>
<feature type="compositionally biased region" description="Low complexity" evidence="1">
    <location>
        <begin position="45"/>
        <end position="60"/>
    </location>
</feature>
<keyword evidence="3" id="KW-1185">Reference proteome</keyword>
<name>A0A7W8BJD7_9ACTN</name>
<dbReference type="Proteomes" id="UP000568022">
    <property type="component" value="Unassembled WGS sequence"/>
</dbReference>
<reference evidence="2 3" key="1">
    <citation type="submission" date="2020-08" db="EMBL/GenBank/DDBJ databases">
        <title>Genomic Encyclopedia of Type Strains, Phase III (KMG-III): the genomes of soil and plant-associated and newly described type strains.</title>
        <authorList>
            <person name="Whitman W."/>
        </authorList>
    </citation>
    <scope>NUCLEOTIDE SEQUENCE [LARGE SCALE GENOMIC DNA]</scope>
    <source>
        <strain evidence="2 3">CECT 3226</strain>
    </source>
</reference>
<evidence type="ECO:0000313" key="2">
    <source>
        <dbReference type="EMBL" id="MBB5123818.1"/>
    </source>
</evidence>
<accession>A0A7W8BJD7</accession>
<dbReference type="EMBL" id="JACHJE010000001">
    <property type="protein sequence ID" value="MBB5123818.1"/>
    <property type="molecule type" value="Genomic_DNA"/>
</dbReference>
<organism evidence="2 3">
    <name type="scientific">Streptomyces griseoloalbus</name>
    <dbReference type="NCBI Taxonomy" id="67303"/>
    <lineage>
        <taxon>Bacteria</taxon>
        <taxon>Bacillati</taxon>
        <taxon>Actinomycetota</taxon>
        <taxon>Actinomycetes</taxon>
        <taxon>Kitasatosporales</taxon>
        <taxon>Streptomycetaceae</taxon>
        <taxon>Streptomyces</taxon>
    </lineage>
</organism>
<dbReference type="AlphaFoldDB" id="A0A7W8BJD7"/>
<comment type="caution">
    <text evidence="2">The sequence shown here is derived from an EMBL/GenBank/DDBJ whole genome shotgun (WGS) entry which is preliminary data.</text>
</comment>
<feature type="region of interest" description="Disordered" evidence="1">
    <location>
        <begin position="35"/>
        <end position="81"/>
    </location>
</feature>
<evidence type="ECO:0000256" key="1">
    <source>
        <dbReference type="SAM" id="MobiDB-lite"/>
    </source>
</evidence>
<protein>
    <submittedName>
        <fullName evidence="2">Uncharacterized protein</fullName>
    </submittedName>
</protein>
<sequence length="81" mass="7851">MRTRLLSGAHPVLPAGFPAAGFSAAASVPVFVPAAPPGHVGGAEPGTAVAPAGTPPGTRAHPARRGKGTWAARTGGTVPPR</sequence>
<evidence type="ECO:0000313" key="3">
    <source>
        <dbReference type="Proteomes" id="UP000568022"/>
    </source>
</evidence>